<evidence type="ECO:0000256" key="2">
    <source>
        <dbReference type="SAM" id="Phobius"/>
    </source>
</evidence>
<keyword evidence="2" id="KW-0472">Membrane</keyword>
<dbReference type="SUPFAM" id="SSF46894">
    <property type="entry name" value="C-terminal effector domain of the bipartite response regulators"/>
    <property type="match status" value="1"/>
</dbReference>
<dbReference type="InterPro" id="IPR016032">
    <property type="entry name" value="Sig_transdc_resp-reg_C-effctor"/>
</dbReference>
<keyword evidence="2" id="KW-1133">Transmembrane helix</keyword>
<protein>
    <submittedName>
        <fullName evidence="3">Tetratricopeptide repeat protein</fullName>
    </submittedName>
</protein>
<evidence type="ECO:0000256" key="1">
    <source>
        <dbReference type="SAM" id="Coils"/>
    </source>
</evidence>
<dbReference type="SUPFAM" id="SSF48452">
    <property type="entry name" value="TPR-like"/>
    <property type="match status" value="2"/>
</dbReference>
<proteinExistence type="predicted"/>
<reference evidence="3" key="1">
    <citation type="submission" date="2021-08" db="EMBL/GenBank/DDBJ databases">
        <title>Complete genome sequence of Chryseobacterium sp strain PS-8.</title>
        <authorList>
            <person name="Das S.K."/>
        </authorList>
    </citation>
    <scope>NUCLEOTIDE SEQUENCE</scope>
    <source>
        <strain evidence="3">PS-8</strain>
    </source>
</reference>
<dbReference type="RefSeq" id="WP_235130258.1">
    <property type="nucleotide sequence ID" value="NZ_JACSGT010000001.1"/>
</dbReference>
<organism evidence="3 4">
    <name type="scientific">Chryseobacterium indicum</name>
    <dbReference type="NCBI Taxonomy" id="2766954"/>
    <lineage>
        <taxon>Bacteria</taxon>
        <taxon>Pseudomonadati</taxon>
        <taxon>Bacteroidota</taxon>
        <taxon>Flavobacteriia</taxon>
        <taxon>Flavobacteriales</taxon>
        <taxon>Weeksellaceae</taxon>
        <taxon>Chryseobacterium group</taxon>
        <taxon>Chryseobacterium</taxon>
    </lineage>
</organism>
<feature type="coiled-coil region" evidence="1">
    <location>
        <begin position="366"/>
        <end position="400"/>
    </location>
</feature>
<sequence>MQNFKWLLILLSQLVFSQIKTQAYSKKQIDSIISATYSKSNIKKAVKDASEAYRLSDEMGYGYGKMRALYSVVNINIYTGNNKKAIEYANQLEKIASEENNYLFQVFAWGTKASAYAYLGFFKEADSSLKTAESLSKNLKGDDFYYAMGDVYKRHAEIEEMRGSGPEIILKYDLKSFLSCEKIKNVYRRITVTATQAYNLGSSYSAVDKPDSALYYSRKAYSLSLKAKNPNDIAFGLMGIAEAFKNVNKNDSALYYYNKALPLFLNLKQDYQQQYIYEDLSSIYENLGESKTSLYYTKKAKDLAYALSKKEKGDINGTYEYLLEDNNRKKKNQFYYILIPFFSAFVVILFFAGRIFKKYHTERKQKEETSQYITEKEEQISQLQDRINDISKEVLELAQNNDPSFLVRFKDAYPEFSNTIEKTFPEINKNDFKLCAFLKLNFSNKDIATYTHVNVSTVEIRKNRFRKKYNLPPNSDILSFLENDHQASEGSPTV</sequence>
<evidence type="ECO:0000313" key="4">
    <source>
        <dbReference type="Proteomes" id="UP001430374"/>
    </source>
</evidence>
<accession>A0ABS9C2H6</accession>
<keyword evidence="1" id="KW-0175">Coiled coil</keyword>
<evidence type="ECO:0000313" key="3">
    <source>
        <dbReference type="EMBL" id="MCF2218520.1"/>
    </source>
</evidence>
<gene>
    <name evidence="3" type="ORF">H9Q08_04305</name>
</gene>
<keyword evidence="4" id="KW-1185">Reference proteome</keyword>
<comment type="caution">
    <text evidence="3">The sequence shown here is derived from an EMBL/GenBank/DDBJ whole genome shotgun (WGS) entry which is preliminary data.</text>
</comment>
<dbReference type="InterPro" id="IPR011990">
    <property type="entry name" value="TPR-like_helical_dom_sf"/>
</dbReference>
<dbReference type="Proteomes" id="UP001430374">
    <property type="component" value="Unassembled WGS sequence"/>
</dbReference>
<dbReference type="Gene3D" id="1.25.40.10">
    <property type="entry name" value="Tetratricopeptide repeat domain"/>
    <property type="match status" value="2"/>
</dbReference>
<keyword evidence="2" id="KW-0812">Transmembrane</keyword>
<name>A0ABS9C2H6_9FLAO</name>
<feature type="transmembrane region" description="Helical" evidence="2">
    <location>
        <begin position="334"/>
        <end position="356"/>
    </location>
</feature>
<dbReference type="EMBL" id="JACSGT010000001">
    <property type="protein sequence ID" value="MCF2218520.1"/>
    <property type="molecule type" value="Genomic_DNA"/>
</dbReference>